<reference evidence="2" key="1">
    <citation type="submission" date="2020-10" db="EMBL/GenBank/DDBJ databases">
        <authorList>
            <person name="Gilroy R."/>
        </authorList>
    </citation>
    <scope>NUCLEOTIDE SEQUENCE</scope>
    <source>
        <strain evidence="2">11687</strain>
    </source>
</reference>
<dbReference type="InterPro" id="IPR049874">
    <property type="entry name" value="ROK_cs"/>
</dbReference>
<dbReference type="InterPro" id="IPR043129">
    <property type="entry name" value="ATPase_NBD"/>
</dbReference>
<dbReference type="Gene3D" id="3.30.420.40">
    <property type="match status" value="2"/>
</dbReference>
<comment type="similarity">
    <text evidence="1">Belongs to the ROK (NagC/XylR) family.</text>
</comment>
<dbReference type="Proteomes" id="UP000824081">
    <property type="component" value="Unassembled WGS sequence"/>
</dbReference>
<protein>
    <submittedName>
        <fullName evidence="2">ROK family protein</fullName>
    </submittedName>
</protein>
<evidence type="ECO:0000313" key="2">
    <source>
        <dbReference type="EMBL" id="HIU58923.1"/>
    </source>
</evidence>
<reference evidence="2" key="2">
    <citation type="journal article" date="2021" name="PeerJ">
        <title>Extensive microbial diversity within the chicken gut microbiome revealed by metagenomics and culture.</title>
        <authorList>
            <person name="Gilroy R."/>
            <person name="Ravi A."/>
            <person name="Getino M."/>
            <person name="Pursley I."/>
            <person name="Horton D.L."/>
            <person name="Alikhan N.F."/>
            <person name="Baker D."/>
            <person name="Gharbi K."/>
            <person name="Hall N."/>
            <person name="Watson M."/>
            <person name="Adriaenssens E.M."/>
            <person name="Foster-Nyarko E."/>
            <person name="Jarju S."/>
            <person name="Secka A."/>
            <person name="Antonio M."/>
            <person name="Oren A."/>
            <person name="Chaudhuri R.R."/>
            <person name="La Ragione R."/>
            <person name="Hildebrand F."/>
            <person name="Pallen M.J."/>
        </authorList>
    </citation>
    <scope>NUCLEOTIDE SEQUENCE</scope>
    <source>
        <strain evidence="2">11687</strain>
    </source>
</reference>
<dbReference type="PANTHER" id="PTHR18964:SF149">
    <property type="entry name" value="BIFUNCTIONAL UDP-N-ACETYLGLUCOSAMINE 2-EPIMERASE_N-ACETYLMANNOSAMINE KINASE"/>
    <property type="match status" value="1"/>
</dbReference>
<gene>
    <name evidence="2" type="ORF">IAC57_02365</name>
</gene>
<sequence length="325" mass="33948">MLSTENRTGYYAGIDLGGTFIKCGIVSEDGKILAKDKIPTGKERDYREIAADMANLVKKLAARAGVTVKAVGIGSPGTIDSKNGVIVYSNNIAWKDVPLCGEISARLGLPTYITNDANAAALGEHFCGAGKKYSSLILVTLGTGVGGGIVLDGKLFEGNKSAGAEIGHSVIRMGGEKCTCGRRGCFEAYASATALIRQTQKAMERDKNSKMWQLVGGDIEKVDGKTAFDGMRAGDGAAKRVVKKYIAYLAEGICNLINEFRPQAILLGGGVCAEGDALLVPLKKQVDKDLFGGVEYAPVEICTASLGNDAGLCGAARLAAVRSAE</sequence>
<organism evidence="2 3">
    <name type="scientific">Candidatus Scatosoma pullistercoris</name>
    <dbReference type="NCBI Taxonomy" id="2840934"/>
    <lineage>
        <taxon>Bacteria</taxon>
        <taxon>Bacillati</taxon>
        <taxon>Bacillota</taxon>
        <taxon>Clostridia</taxon>
        <taxon>Candidatus Scatosoma</taxon>
    </lineage>
</organism>
<dbReference type="AlphaFoldDB" id="A0A9D1MF81"/>
<comment type="caution">
    <text evidence="2">The sequence shown here is derived from an EMBL/GenBank/DDBJ whole genome shotgun (WGS) entry which is preliminary data.</text>
</comment>
<evidence type="ECO:0000313" key="3">
    <source>
        <dbReference type="Proteomes" id="UP000824081"/>
    </source>
</evidence>
<proteinExistence type="inferred from homology"/>
<dbReference type="PANTHER" id="PTHR18964">
    <property type="entry name" value="ROK (REPRESSOR, ORF, KINASE) FAMILY"/>
    <property type="match status" value="1"/>
</dbReference>
<dbReference type="PROSITE" id="PS01125">
    <property type="entry name" value="ROK"/>
    <property type="match status" value="1"/>
</dbReference>
<name>A0A9D1MF81_9FIRM</name>
<dbReference type="SUPFAM" id="SSF53067">
    <property type="entry name" value="Actin-like ATPase domain"/>
    <property type="match status" value="1"/>
</dbReference>
<dbReference type="InterPro" id="IPR000600">
    <property type="entry name" value="ROK"/>
</dbReference>
<evidence type="ECO:0000256" key="1">
    <source>
        <dbReference type="ARBA" id="ARBA00006479"/>
    </source>
</evidence>
<accession>A0A9D1MF81</accession>
<dbReference type="EMBL" id="DVMZ01000064">
    <property type="protein sequence ID" value="HIU58923.1"/>
    <property type="molecule type" value="Genomic_DNA"/>
</dbReference>
<dbReference type="Pfam" id="PF00480">
    <property type="entry name" value="ROK"/>
    <property type="match status" value="1"/>
</dbReference>